<dbReference type="InterPro" id="IPR047128">
    <property type="entry name" value="PhyH"/>
</dbReference>
<sequence>MSDQLMDEMFTCLASGPGVFVVKRCVEDLDVLVRANAAFKTIIDREREGAGGSKGDHFAEAGRNDRIWNSFQKHAEVDPESFVKYYSNDVLALACEAWLGPGYQITAQTNIVKPGGKAQQPHRDFHLGFQSPDVVARFPLASQVASQLLTLQLAIAHTDMPLDSGPTQLLPFSQQFEHGYLAYHDPQFAQVFKEKMIQVELEAGDAVFFSPALFHAAGDNRTVDFERSANLLQVSACWSKPMESVNRDAILRNAWPYIIKHVSSQTDGVAASSSQALLKAICDGYSFPTNLDKDPPSDTGHCPETQLEMAIQAAANKLSADGLEEQLATYAEKRKA</sequence>
<dbReference type="PANTHER" id="PTHR21308:SF8">
    <property type="entry name" value="PHYTANOYL-COA DIOXYGENASE FAMILY PROTEIN (AFU_ORTHOLOGUE AFUA_2G09620)"/>
    <property type="match status" value="1"/>
</dbReference>
<dbReference type="Gene3D" id="2.60.120.620">
    <property type="entry name" value="q2cbj1_9rhob like domain"/>
    <property type="match status" value="1"/>
</dbReference>
<name>A0A427YLZ2_9TREE</name>
<keyword evidence="2" id="KW-1185">Reference proteome</keyword>
<dbReference type="Pfam" id="PF05721">
    <property type="entry name" value="PhyH"/>
    <property type="match status" value="1"/>
</dbReference>
<dbReference type="InterPro" id="IPR008775">
    <property type="entry name" value="Phytyl_CoA_dOase-like"/>
</dbReference>
<evidence type="ECO:0008006" key="3">
    <source>
        <dbReference type="Google" id="ProtNLM"/>
    </source>
</evidence>
<dbReference type="Proteomes" id="UP000279259">
    <property type="component" value="Unassembled WGS sequence"/>
</dbReference>
<dbReference type="GO" id="GO:0001561">
    <property type="term" value="P:fatty acid alpha-oxidation"/>
    <property type="evidence" value="ECO:0007669"/>
    <property type="project" value="InterPro"/>
</dbReference>
<evidence type="ECO:0000313" key="1">
    <source>
        <dbReference type="EMBL" id="RSH92105.1"/>
    </source>
</evidence>
<reference evidence="1 2" key="1">
    <citation type="submission" date="2018-11" db="EMBL/GenBank/DDBJ databases">
        <title>Genome sequence of Saitozyma podzolica DSM 27192.</title>
        <authorList>
            <person name="Aliyu H."/>
            <person name="Gorte O."/>
            <person name="Ochsenreither K."/>
        </authorList>
    </citation>
    <scope>NUCLEOTIDE SEQUENCE [LARGE SCALE GENOMIC DNA]</scope>
    <source>
        <strain evidence="1 2">DSM 27192</strain>
    </source>
</reference>
<dbReference type="EMBL" id="RSCD01000006">
    <property type="protein sequence ID" value="RSH92105.1"/>
    <property type="molecule type" value="Genomic_DNA"/>
</dbReference>
<organism evidence="1 2">
    <name type="scientific">Saitozyma podzolica</name>
    <dbReference type="NCBI Taxonomy" id="1890683"/>
    <lineage>
        <taxon>Eukaryota</taxon>
        <taxon>Fungi</taxon>
        <taxon>Dikarya</taxon>
        <taxon>Basidiomycota</taxon>
        <taxon>Agaricomycotina</taxon>
        <taxon>Tremellomycetes</taxon>
        <taxon>Tremellales</taxon>
        <taxon>Trimorphomycetaceae</taxon>
        <taxon>Saitozyma</taxon>
    </lineage>
</organism>
<dbReference type="PANTHER" id="PTHR21308">
    <property type="entry name" value="PHYTANOYL-COA ALPHA-HYDROXYLASE"/>
    <property type="match status" value="1"/>
</dbReference>
<comment type="caution">
    <text evidence="1">The sequence shown here is derived from an EMBL/GenBank/DDBJ whole genome shotgun (WGS) entry which is preliminary data.</text>
</comment>
<protein>
    <recommendedName>
        <fullName evidence="3">Phytanoyl-CoA dioxygenase</fullName>
    </recommendedName>
</protein>
<proteinExistence type="predicted"/>
<accession>A0A427YLZ2</accession>
<dbReference type="AlphaFoldDB" id="A0A427YLZ2"/>
<evidence type="ECO:0000313" key="2">
    <source>
        <dbReference type="Proteomes" id="UP000279259"/>
    </source>
</evidence>
<dbReference type="GO" id="GO:0048244">
    <property type="term" value="F:phytanoyl-CoA dioxygenase activity"/>
    <property type="evidence" value="ECO:0007669"/>
    <property type="project" value="InterPro"/>
</dbReference>
<dbReference type="OrthoDB" id="187894at2759"/>
<dbReference type="STRING" id="1890683.A0A427YLZ2"/>
<gene>
    <name evidence="1" type="ORF">EHS25_008518</name>
</gene>
<dbReference type="SUPFAM" id="SSF51197">
    <property type="entry name" value="Clavaminate synthase-like"/>
    <property type="match status" value="1"/>
</dbReference>